<dbReference type="GO" id="GO:0016773">
    <property type="term" value="F:phosphotransferase activity, alcohol group as acceptor"/>
    <property type="evidence" value="ECO:0007669"/>
    <property type="project" value="UniProtKB-UniRule"/>
</dbReference>
<organism evidence="2 3">
    <name type="scientific">Pseudidiomarina aquimaris</name>
    <dbReference type="NCBI Taxonomy" id="641841"/>
    <lineage>
        <taxon>Bacteria</taxon>
        <taxon>Pseudomonadati</taxon>
        <taxon>Pseudomonadota</taxon>
        <taxon>Gammaproteobacteria</taxon>
        <taxon>Alteromonadales</taxon>
        <taxon>Idiomarinaceae</taxon>
        <taxon>Pseudidiomarina</taxon>
    </lineage>
</organism>
<dbReference type="PANTHER" id="PTHR30605:SF0">
    <property type="entry name" value="ANHYDRO-N-ACETYLMURAMIC ACID KINASE"/>
    <property type="match status" value="1"/>
</dbReference>
<dbReference type="HAMAP" id="MF_01270">
    <property type="entry name" value="AnhMurNAc_kinase"/>
    <property type="match status" value="1"/>
</dbReference>
<dbReference type="GO" id="GO:0005524">
    <property type="term" value="F:ATP binding"/>
    <property type="evidence" value="ECO:0007669"/>
    <property type="project" value="UniProtKB-UniRule"/>
</dbReference>
<comment type="pathway">
    <text evidence="1">Cell wall biogenesis; peptidoglycan recycling.</text>
</comment>
<evidence type="ECO:0000256" key="1">
    <source>
        <dbReference type="HAMAP-Rule" id="MF_01270"/>
    </source>
</evidence>
<comment type="pathway">
    <text evidence="1">Amino-sugar metabolism; 1,6-anhydro-N-acetylmuramate degradation.</text>
</comment>
<comment type="function">
    <text evidence="1">Catalyzes the specific phosphorylation of 1,6-anhydro-N-acetylmuramic acid (anhMurNAc) with the simultaneous cleavage of the 1,6-anhydro ring, generating MurNAc-6-P. Is required for the utilization of anhMurNAc either imported from the medium or derived from its own cell wall murein, and thus plays a role in cell wall recycling.</text>
</comment>
<dbReference type="EC" id="2.7.1.170" evidence="1"/>
<dbReference type="InterPro" id="IPR005338">
    <property type="entry name" value="Anhydro_N_Ac-Mur_kinase"/>
</dbReference>
<dbReference type="AlphaFoldDB" id="A0A432XEW3"/>
<dbReference type="CDD" id="cd24050">
    <property type="entry name" value="ASKHA_NBD_ANMK"/>
    <property type="match status" value="1"/>
</dbReference>
<keyword evidence="3" id="KW-1185">Reference proteome</keyword>
<sequence>MASQPELYIGLMSGTSMDALDAVLVDFQTGQPRLIKHLDTPLGEPLRSELLNLCSPGANELHRLALADRQFAELSAELVLALLQATGYKADSIKAIGSHGQTVRHMPDAISAYTVQLGDPNTIAALTGIPVVADFRRKDIALGGQGAPLVPAFHDALFRQHAKAAEALAILNLGGIANISVLPANSTEVLGFDTGPANTLLDLWYQLQHPDAADSFDRNGAYAASGDVNPRLLAKFMQDPYIQQTPPKSTGREYFNQSWLEDYLEQLPHWHGADLQATLAEFTAQSVAHGLQQCLKAADLGAISKVYVAGGGAFNDDLIQRLARNYPQASWHSVAELGVDPQHLEAMAFAWLARQFMQRQPGNLPSVTGASRATVLGGLFLP</sequence>
<keyword evidence="1" id="KW-0547">Nucleotide-binding</keyword>
<name>A0A432XEW3_9GAMM</name>
<dbReference type="InterPro" id="IPR043129">
    <property type="entry name" value="ATPase_NBD"/>
</dbReference>
<keyword evidence="1" id="KW-0808">Transferase</keyword>
<dbReference type="Proteomes" id="UP000286678">
    <property type="component" value="Unassembled WGS sequence"/>
</dbReference>
<keyword evidence="1" id="KW-0119">Carbohydrate metabolism</keyword>
<dbReference type="GO" id="GO:0097175">
    <property type="term" value="P:1,6-anhydro-N-acetyl-beta-muramic acid catabolic process"/>
    <property type="evidence" value="ECO:0007669"/>
    <property type="project" value="UniProtKB-UniRule"/>
</dbReference>
<dbReference type="PANTHER" id="PTHR30605">
    <property type="entry name" value="ANHYDRO-N-ACETYLMURAMIC ACID KINASE"/>
    <property type="match status" value="1"/>
</dbReference>
<keyword evidence="1" id="KW-0067">ATP-binding</keyword>
<accession>A0A432XEW3</accession>
<dbReference type="RefSeq" id="WP_126833998.1">
    <property type="nucleotide sequence ID" value="NZ_PIPT01000006.1"/>
</dbReference>
<dbReference type="OrthoDB" id="9763949at2"/>
<comment type="catalytic activity">
    <reaction evidence="1">
        <text>1,6-anhydro-N-acetyl-beta-muramate + ATP + H2O = N-acetyl-D-muramate 6-phosphate + ADP + H(+)</text>
        <dbReference type="Rhea" id="RHEA:24952"/>
        <dbReference type="ChEBI" id="CHEBI:15377"/>
        <dbReference type="ChEBI" id="CHEBI:15378"/>
        <dbReference type="ChEBI" id="CHEBI:30616"/>
        <dbReference type="ChEBI" id="CHEBI:58690"/>
        <dbReference type="ChEBI" id="CHEBI:58722"/>
        <dbReference type="ChEBI" id="CHEBI:456216"/>
        <dbReference type="EC" id="2.7.1.170"/>
    </reaction>
</comment>
<dbReference type="UniPathway" id="UPA00343"/>
<evidence type="ECO:0000313" key="2">
    <source>
        <dbReference type="EMBL" id="RUO47210.1"/>
    </source>
</evidence>
<dbReference type="UniPathway" id="UPA00544"/>
<dbReference type="NCBIfam" id="NF007139">
    <property type="entry name" value="PRK09585.1-3"/>
    <property type="match status" value="1"/>
</dbReference>
<feature type="binding site" evidence="1">
    <location>
        <begin position="14"/>
        <end position="21"/>
    </location>
    <ligand>
        <name>ATP</name>
        <dbReference type="ChEBI" id="CHEBI:30616"/>
    </ligand>
</feature>
<dbReference type="EMBL" id="PIPT01000006">
    <property type="protein sequence ID" value="RUO47210.1"/>
    <property type="molecule type" value="Genomic_DNA"/>
</dbReference>
<protein>
    <recommendedName>
        <fullName evidence="1">Anhydro-N-acetylmuramic acid kinase</fullName>
        <ecNumber evidence="1">2.7.1.170</ecNumber>
    </recommendedName>
    <alternativeName>
        <fullName evidence="1">AnhMurNAc kinase</fullName>
    </alternativeName>
</protein>
<gene>
    <name evidence="1" type="primary">anmK</name>
    <name evidence="2" type="ORF">CWE21_08400</name>
</gene>
<evidence type="ECO:0000313" key="3">
    <source>
        <dbReference type="Proteomes" id="UP000286678"/>
    </source>
</evidence>
<comment type="caution">
    <text evidence="2">The sequence shown here is derived from an EMBL/GenBank/DDBJ whole genome shotgun (WGS) entry which is preliminary data.</text>
</comment>
<proteinExistence type="inferred from homology"/>
<dbReference type="GO" id="GO:0016301">
    <property type="term" value="F:kinase activity"/>
    <property type="evidence" value="ECO:0007669"/>
    <property type="project" value="UniProtKB-KW"/>
</dbReference>
<dbReference type="SUPFAM" id="SSF53067">
    <property type="entry name" value="Actin-like ATPase domain"/>
    <property type="match status" value="1"/>
</dbReference>
<reference evidence="3" key="1">
    <citation type="journal article" date="2018" name="Front. Microbiol.">
        <title>Genome-Based Analysis Reveals the Taxonomy and Diversity of the Family Idiomarinaceae.</title>
        <authorList>
            <person name="Liu Y."/>
            <person name="Lai Q."/>
            <person name="Shao Z."/>
        </authorList>
    </citation>
    <scope>NUCLEOTIDE SEQUENCE [LARGE SCALE GENOMIC DNA]</scope>
    <source>
        <strain evidence="3">SW15</strain>
    </source>
</reference>
<dbReference type="Gene3D" id="3.30.420.40">
    <property type="match status" value="2"/>
</dbReference>
<dbReference type="GO" id="GO:0009254">
    <property type="term" value="P:peptidoglycan turnover"/>
    <property type="evidence" value="ECO:0007669"/>
    <property type="project" value="UniProtKB-UniRule"/>
</dbReference>
<dbReference type="GO" id="GO:0006040">
    <property type="term" value="P:amino sugar metabolic process"/>
    <property type="evidence" value="ECO:0007669"/>
    <property type="project" value="InterPro"/>
</dbReference>
<keyword evidence="1 2" id="KW-0418">Kinase</keyword>
<dbReference type="Pfam" id="PF03702">
    <property type="entry name" value="AnmK"/>
    <property type="match status" value="1"/>
</dbReference>
<comment type="similarity">
    <text evidence="1">Belongs to the anhydro-N-acetylmuramic acid kinase family.</text>
</comment>